<organism evidence="1 2">
    <name type="scientific">Ceratodon purpureus</name>
    <name type="common">Fire moss</name>
    <name type="synonym">Dicranum purpureum</name>
    <dbReference type="NCBI Taxonomy" id="3225"/>
    <lineage>
        <taxon>Eukaryota</taxon>
        <taxon>Viridiplantae</taxon>
        <taxon>Streptophyta</taxon>
        <taxon>Embryophyta</taxon>
        <taxon>Bryophyta</taxon>
        <taxon>Bryophytina</taxon>
        <taxon>Bryopsida</taxon>
        <taxon>Dicranidae</taxon>
        <taxon>Pseudoditrichales</taxon>
        <taxon>Ditrichaceae</taxon>
        <taxon>Ceratodon</taxon>
    </lineage>
</organism>
<protein>
    <submittedName>
        <fullName evidence="1">Uncharacterized protein</fullName>
    </submittedName>
</protein>
<name>A0A8T0HLU1_CERPU</name>
<dbReference type="AlphaFoldDB" id="A0A8T0HLU1"/>
<gene>
    <name evidence="1" type="ORF">KC19_VG042600</name>
</gene>
<accession>A0A8T0HLU1</accession>
<feature type="non-terminal residue" evidence="1">
    <location>
        <position position="95"/>
    </location>
</feature>
<keyword evidence="2" id="KW-1185">Reference proteome</keyword>
<evidence type="ECO:0000313" key="2">
    <source>
        <dbReference type="Proteomes" id="UP000822688"/>
    </source>
</evidence>
<dbReference type="Proteomes" id="UP000822688">
    <property type="component" value="Chromosome V"/>
</dbReference>
<sequence length="95" mass="10958">MFSHSHLLLCHVGIGCISLHSPCRCHLQFREHPGEILQTRLEKEGTHPTCERGFLLEILLLMTRLATLILSPLLRRYVYRPQSSSRPSIETPRMP</sequence>
<reference evidence="1" key="1">
    <citation type="submission" date="2020-06" db="EMBL/GenBank/DDBJ databases">
        <title>WGS assembly of Ceratodon purpureus strain R40.</title>
        <authorList>
            <person name="Carey S.B."/>
            <person name="Jenkins J."/>
            <person name="Shu S."/>
            <person name="Lovell J.T."/>
            <person name="Sreedasyam A."/>
            <person name="Maumus F."/>
            <person name="Tiley G.P."/>
            <person name="Fernandez-Pozo N."/>
            <person name="Barry K."/>
            <person name="Chen C."/>
            <person name="Wang M."/>
            <person name="Lipzen A."/>
            <person name="Daum C."/>
            <person name="Saski C.A."/>
            <person name="Payton A.C."/>
            <person name="Mcbreen J.C."/>
            <person name="Conrad R.E."/>
            <person name="Kollar L.M."/>
            <person name="Olsson S."/>
            <person name="Huttunen S."/>
            <person name="Landis J.B."/>
            <person name="Wickett N.J."/>
            <person name="Johnson M.G."/>
            <person name="Rensing S.A."/>
            <person name="Grimwood J."/>
            <person name="Schmutz J."/>
            <person name="Mcdaniel S.F."/>
        </authorList>
    </citation>
    <scope>NUCLEOTIDE SEQUENCE</scope>
    <source>
        <strain evidence="1">R40</strain>
    </source>
</reference>
<comment type="caution">
    <text evidence="1">The sequence shown here is derived from an EMBL/GenBank/DDBJ whole genome shotgun (WGS) entry which is preliminary data.</text>
</comment>
<dbReference type="EMBL" id="CM026426">
    <property type="protein sequence ID" value="KAG0571789.1"/>
    <property type="molecule type" value="Genomic_DNA"/>
</dbReference>
<evidence type="ECO:0000313" key="1">
    <source>
        <dbReference type="EMBL" id="KAG0571789.1"/>
    </source>
</evidence>
<proteinExistence type="predicted"/>